<feature type="transmembrane region" description="Helical" evidence="23">
    <location>
        <begin position="89"/>
        <end position="106"/>
    </location>
</feature>
<keyword evidence="6" id="KW-0808">Transferase</keyword>
<keyword evidence="13" id="KW-0961">Cell wall biogenesis/degradation</keyword>
<evidence type="ECO:0000256" key="17">
    <source>
        <dbReference type="ARBA" id="ARBA00041185"/>
    </source>
</evidence>
<feature type="transmembrane region" description="Helical" evidence="23">
    <location>
        <begin position="25"/>
        <end position="45"/>
    </location>
</feature>
<evidence type="ECO:0000256" key="12">
    <source>
        <dbReference type="ARBA" id="ARBA00023306"/>
    </source>
</evidence>
<feature type="compositionally biased region" description="Low complexity" evidence="22">
    <location>
        <begin position="402"/>
        <end position="413"/>
    </location>
</feature>
<keyword evidence="8" id="KW-0133">Cell shape</keyword>
<reference evidence="24 25" key="1">
    <citation type="submission" date="2017-11" db="EMBL/GenBank/DDBJ databases">
        <title>Genomic Encyclopedia of Archaeal and Bacterial Type Strains, Phase II (KMG-II): From Individual Species to Whole Genera.</title>
        <authorList>
            <person name="Goeker M."/>
        </authorList>
    </citation>
    <scope>NUCLEOTIDE SEQUENCE [LARGE SCALE GENOMIC DNA]</scope>
    <source>
        <strain evidence="24 25">DSM 27763</strain>
    </source>
</reference>
<gene>
    <name evidence="24" type="ORF">CLV56_0229</name>
</gene>
<feature type="transmembrane region" description="Helical" evidence="23">
    <location>
        <begin position="159"/>
        <end position="176"/>
    </location>
</feature>
<feature type="region of interest" description="Disordered" evidence="22">
    <location>
        <begin position="387"/>
        <end position="435"/>
    </location>
</feature>
<dbReference type="GO" id="GO:0005886">
    <property type="term" value="C:plasma membrane"/>
    <property type="evidence" value="ECO:0007669"/>
    <property type="project" value="UniProtKB-SubCell"/>
</dbReference>
<dbReference type="Proteomes" id="UP000230842">
    <property type="component" value="Unassembled WGS sequence"/>
</dbReference>
<evidence type="ECO:0000256" key="5">
    <source>
        <dbReference type="ARBA" id="ARBA00022676"/>
    </source>
</evidence>
<keyword evidence="4 24" id="KW-0132">Cell division</keyword>
<evidence type="ECO:0000256" key="8">
    <source>
        <dbReference type="ARBA" id="ARBA00022960"/>
    </source>
</evidence>
<dbReference type="PROSITE" id="PS00428">
    <property type="entry name" value="FTSW_RODA_SPOVE"/>
    <property type="match status" value="1"/>
</dbReference>
<organism evidence="24 25">
    <name type="scientific">Mumia flava</name>
    <dbReference type="NCBI Taxonomy" id="1348852"/>
    <lineage>
        <taxon>Bacteria</taxon>
        <taxon>Bacillati</taxon>
        <taxon>Actinomycetota</taxon>
        <taxon>Actinomycetes</taxon>
        <taxon>Propionibacteriales</taxon>
        <taxon>Nocardioidaceae</taxon>
        <taxon>Mumia</taxon>
    </lineage>
</organism>
<evidence type="ECO:0000256" key="11">
    <source>
        <dbReference type="ARBA" id="ARBA00023136"/>
    </source>
</evidence>
<dbReference type="PANTHER" id="PTHR30474">
    <property type="entry name" value="CELL CYCLE PROTEIN"/>
    <property type="match status" value="1"/>
</dbReference>
<dbReference type="AlphaFoldDB" id="A0A2M9BDI2"/>
<keyword evidence="11 23" id="KW-0472">Membrane</keyword>
<evidence type="ECO:0000256" key="21">
    <source>
        <dbReference type="ARBA" id="ARBA00049966"/>
    </source>
</evidence>
<evidence type="ECO:0000313" key="24">
    <source>
        <dbReference type="EMBL" id="PJJ56025.1"/>
    </source>
</evidence>
<feature type="transmembrane region" description="Helical" evidence="23">
    <location>
        <begin position="65"/>
        <end position="82"/>
    </location>
</feature>
<dbReference type="InterPro" id="IPR001182">
    <property type="entry name" value="FtsW/RodA"/>
</dbReference>
<evidence type="ECO:0000256" key="6">
    <source>
        <dbReference type="ARBA" id="ARBA00022679"/>
    </source>
</evidence>
<protein>
    <recommendedName>
        <fullName evidence="17">Probable peptidoglycan glycosyltransferase FtsW</fullName>
        <ecNumber evidence="19">2.4.99.28</ecNumber>
    </recommendedName>
    <alternativeName>
        <fullName evidence="18">Cell division protein FtsW</fullName>
    </alternativeName>
    <alternativeName>
        <fullName evidence="15">Cell wall polymerase</fullName>
    </alternativeName>
    <alternativeName>
        <fullName evidence="14">Peptidoglycan polymerase</fullName>
    </alternativeName>
</protein>
<evidence type="ECO:0000256" key="1">
    <source>
        <dbReference type="ARBA" id="ARBA00004651"/>
    </source>
</evidence>
<comment type="similarity">
    <text evidence="16">Belongs to the SEDS family. FtsW subfamily.</text>
</comment>
<sequence length="435" mass="46051">MARAADRTRPSDSVPRLGTHPLTSYYLVLAVSALLVGFGMVMVLSSSSVTSYDLHGSPYTIASRQAIFLVVALLASVVVWRLPIRVIRAFAYPLLLVALALLAATFTPLGSDVNGNRNWIDVGAPFLIQPSEIAKLAVVVWSADLFARKLRLLDRPKHVWIPMMPVTFGVAMVVVLQRDLGTAVVLFAIILGMLFAAGLPGRHFLVAFLLLAAVALAFVRADEERISRLTSFTDPFADPTGAGYQAAHGLMGLATGGLWGVGLGGSRQKWGALPEAHTDFVFAVIGEELGLIGALGVLVLYGLLAYAGFRIARRAGDPFARFAAAGITVWILVQTLINVGMVIGVAPVIGIPLPLISYGGSALAPTVVALALLANFARTEPGAAAALRAQRERRQRRRSHDAVAPPTGAATRRPAVRRVADPRPRTGGVPAGEEG</sequence>
<evidence type="ECO:0000256" key="7">
    <source>
        <dbReference type="ARBA" id="ARBA00022692"/>
    </source>
</evidence>
<evidence type="ECO:0000313" key="25">
    <source>
        <dbReference type="Proteomes" id="UP000230842"/>
    </source>
</evidence>
<evidence type="ECO:0000256" key="2">
    <source>
        <dbReference type="ARBA" id="ARBA00004752"/>
    </source>
</evidence>
<dbReference type="InterPro" id="IPR013437">
    <property type="entry name" value="FtsW"/>
</dbReference>
<feature type="transmembrane region" description="Helical" evidence="23">
    <location>
        <begin position="204"/>
        <end position="221"/>
    </location>
</feature>
<dbReference type="GO" id="GO:0071555">
    <property type="term" value="P:cell wall organization"/>
    <property type="evidence" value="ECO:0007669"/>
    <property type="project" value="UniProtKB-KW"/>
</dbReference>
<keyword evidence="9" id="KW-0573">Peptidoglycan synthesis</keyword>
<dbReference type="EMBL" id="PGEZ01000001">
    <property type="protein sequence ID" value="PJJ56025.1"/>
    <property type="molecule type" value="Genomic_DNA"/>
</dbReference>
<evidence type="ECO:0000256" key="16">
    <source>
        <dbReference type="ARBA" id="ARBA00038053"/>
    </source>
</evidence>
<evidence type="ECO:0000256" key="23">
    <source>
        <dbReference type="SAM" id="Phobius"/>
    </source>
</evidence>
<dbReference type="GO" id="GO:0008360">
    <property type="term" value="P:regulation of cell shape"/>
    <property type="evidence" value="ECO:0007669"/>
    <property type="project" value="UniProtKB-KW"/>
</dbReference>
<keyword evidence="5" id="KW-0328">Glycosyltransferase</keyword>
<evidence type="ECO:0000256" key="4">
    <source>
        <dbReference type="ARBA" id="ARBA00022618"/>
    </source>
</evidence>
<keyword evidence="10 23" id="KW-1133">Transmembrane helix</keyword>
<dbReference type="Pfam" id="PF01098">
    <property type="entry name" value="FTSW_RODA_SPOVE"/>
    <property type="match status" value="1"/>
</dbReference>
<feature type="transmembrane region" description="Helical" evidence="23">
    <location>
        <begin position="289"/>
        <end position="309"/>
    </location>
</feature>
<name>A0A2M9BDI2_9ACTN</name>
<evidence type="ECO:0000256" key="13">
    <source>
        <dbReference type="ARBA" id="ARBA00023316"/>
    </source>
</evidence>
<feature type="transmembrane region" description="Helical" evidence="23">
    <location>
        <begin position="355"/>
        <end position="377"/>
    </location>
</feature>
<keyword evidence="25" id="KW-1185">Reference proteome</keyword>
<dbReference type="NCBIfam" id="TIGR02614">
    <property type="entry name" value="ftsW"/>
    <property type="match status" value="1"/>
</dbReference>
<evidence type="ECO:0000256" key="9">
    <source>
        <dbReference type="ARBA" id="ARBA00022984"/>
    </source>
</evidence>
<dbReference type="GO" id="GO:0032153">
    <property type="term" value="C:cell division site"/>
    <property type="evidence" value="ECO:0007669"/>
    <property type="project" value="TreeGrafter"/>
</dbReference>
<evidence type="ECO:0000256" key="3">
    <source>
        <dbReference type="ARBA" id="ARBA00022475"/>
    </source>
</evidence>
<dbReference type="GO" id="GO:0009252">
    <property type="term" value="P:peptidoglycan biosynthetic process"/>
    <property type="evidence" value="ECO:0007669"/>
    <property type="project" value="UniProtKB-KW"/>
</dbReference>
<dbReference type="InterPro" id="IPR018365">
    <property type="entry name" value="Cell_cycle_FtsW-rel_CS"/>
</dbReference>
<dbReference type="GO" id="GO:0015648">
    <property type="term" value="F:lipid-linked peptidoglycan transporter activity"/>
    <property type="evidence" value="ECO:0007669"/>
    <property type="project" value="TreeGrafter"/>
</dbReference>
<keyword evidence="7 23" id="KW-0812">Transmembrane</keyword>
<dbReference type="RefSeq" id="WP_100414253.1">
    <property type="nucleotide sequence ID" value="NZ_PGEZ01000001.1"/>
</dbReference>
<keyword evidence="3" id="KW-1003">Cell membrane</keyword>
<comment type="catalytic activity">
    <reaction evidence="20">
        <text>[GlcNAc-(1-&gt;4)-Mur2Ac(oyl-L-Ala-gamma-D-Glu-L-Lys-D-Ala-D-Ala)](n)-di-trans,octa-cis-undecaprenyl diphosphate + beta-D-GlcNAc-(1-&gt;4)-Mur2Ac(oyl-L-Ala-gamma-D-Glu-L-Lys-D-Ala-D-Ala)-di-trans,octa-cis-undecaprenyl diphosphate = [GlcNAc-(1-&gt;4)-Mur2Ac(oyl-L-Ala-gamma-D-Glu-L-Lys-D-Ala-D-Ala)](n+1)-di-trans,octa-cis-undecaprenyl diphosphate + di-trans,octa-cis-undecaprenyl diphosphate + H(+)</text>
        <dbReference type="Rhea" id="RHEA:23708"/>
        <dbReference type="Rhea" id="RHEA-COMP:9602"/>
        <dbReference type="Rhea" id="RHEA-COMP:9603"/>
        <dbReference type="ChEBI" id="CHEBI:15378"/>
        <dbReference type="ChEBI" id="CHEBI:58405"/>
        <dbReference type="ChEBI" id="CHEBI:60033"/>
        <dbReference type="ChEBI" id="CHEBI:78435"/>
        <dbReference type="EC" id="2.4.99.28"/>
    </reaction>
</comment>
<dbReference type="OrthoDB" id="9812661at2"/>
<evidence type="ECO:0000256" key="18">
    <source>
        <dbReference type="ARBA" id="ARBA00041418"/>
    </source>
</evidence>
<comment type="subcellular location">
    <subcellularLocation>
        <location evidence="1">Cell membrane</location>
        <topology evidence="1">Multi-pass membrane protein</topology>
    </subcellularLocation>
</comment>
<dbReference type="PANTHER" id="PTHR30474:SF2">
    <property type="entry name" value="PEPTIDOGLYCAN GLYCOSYLTRANSFERASE FTSW-RELATED"/>
    <property type="match status" value="1"/>
</dbReference>
<keyword evidence="12" id="KW-0131">Cell cycle</keyword>
<feature type="transmembrane region" description="Helical" evidence="23">
    <location>
        <begin position="182"/>
        <end position="199"/>
    </location>
</feature>
<evidence type="ECO:0000256" key="20">
    <source>
        <dbReference type="ARBA" id="ARBA00049902"/>
    </source>
</evidence>
<evidence type="ECO:0000256" key="19">
    <source>
        <dbReference type="ARBA" id="ARBA00044770"/>
    </source>
</evidence>
<dbReference type="EC" id="2.4.99.28" evidence="19"/>
<feature type="transmembrane region" description="Helical" evidence="23">
    <location>
        <begin position="321"/>
        <end position="349"/>
    </location>
</feature>
<dbReference type="GO" id="GO:0051301">
    <property type="term" value="P:cell division"/>
    <property type="evidence" value="ECO:0007669"/>
    <property type="project" value="UniProtKB-KW"/>
</dbReference>
<accession>A0A2M9BDI2</accession>
<evidence type="ECO:0000256" key="22">
    <source>
        <dbReference type="SAM" id="MobiDB-lite"/>
    </source>
</evidence>
<comment type="pathway">
    <text evidence="2">Cell wall biogenesis; peptidoglycan biosynthesis.</text>
</comment>
<comment type="caution">
    <text evidence="24">The sequence shown here is derived from an EMBL/GenBank/DDBJ whole genome shotgun (WGS) entry which is preliminary data.</text>
</comment>
<evidence type="ECO:0000256" key="10">
    <source>
        <dbReference type="ARBA" id="ARBA00022989"/>
    </source>
</evidence>
<evidence type="ECO:0000256" key="14">
    <source>
        <dbReference type="ARBA" id="ARBA00032370"/>
    </source>
</evidence>
<comment type="function">
    <text evidence="21">Peptidoglycan polymerase that is essential for cell division.</text>
</comment>
<dbReference type="GO" id="GO:0008955">
    <property type="term" value="F:peptidoglycan glycosyltransferase activity"/>
    <property type="evidence" value="ECO:0007669"/>
    <property type="project" value="UniProtKB-EC"/>
</dbReference>
<proteinExistence type="inferred from homology"/>
<evidence type="ECO:0000256" key="15">
    <source>
        <dbReference type="ARBA" id="ARBA00033270"/>
    </source>
</evidence>